<keyword evidence="3" id="KW-1185">Reference proteome</keyword>
<feature type="region of interest" description="Disordered" evidence="1">
    <location>
        <begin position="527"/>
        <end position="550"/>
    </location>
</feature>
<accession>A0A1C5JMR5</accession>
<name>A0A1C5JMR5_9ACTN</name>
<evidence type="ECO:0000256" key="1">
    <source>
        <dbReference type="SAM" id="MobiDB-lite"/>
    </source>
</evidence>
<dbReference type="AlphaFoldDB" id="A0A1C5JMR5"/>
<gene>
    <name evidence="2" type="ORF">GA0070613_4970</name>
</gene>
<reference evidence="3" key="1">
    <citation type="submission" date="2016-06" db="EMBL/GenBank/DDBJ databases">
        <authorList>
            <person name="Varghese N."/>
            <person name="Submissions Spin"/>
        </authorList>
    </citation>
    <scope>NUCLEOTIDE SEQUENCE [LARGE SCALE GENOMIC DNA]</scope>
    <source>
        <strain evidence="3">DSM 43819</strain>
    </source>
</reference>
<organism evidence="2 3">
    <name type="scientific">Micromonospora inositola</name>
    <dbReference type="NCBI Taxonomy" id="47865"/>
    <lineage>
        <taxon>Bacteria</taxon>
        <taxon>Bacillati</taxon>
        <taxon>Actinomycetota</taxon>
        <taxon>Actinomycetes</taxon>
        <taxon>Micromonosporales</taxon>
        <taxon>Micromonosporaceae</taxon>
        <taxon>Micromonospora</taxon>
    </lineage>
</organism>
<sequence length="857" mass="91153">MTLQTGALTMVTLGVQDDPVLWPGVHLRWFVDPAIGFPPLGFDVQRRPARAGTASWVDFASMPVGSVPTALPLGPLVLGSANTGAPSEVVTELVDAAQVPVLRPAFEGAITGELTAAAGPARRIDIDIVHTVPQAARLLPADFVVWGLAGGKRVCSGSVRLTEQSRFTRLRVSVAADALDGFQIQGRRQLAHYYAIVAVRWVTVADEADDGWDPPLNPRRIGFPVTVPGYLVPHGHGADPGTGALDWLEAADRLSPTGLASGLPAPAVQQFGPPEFGRSREIFRAALAGRQLTQSGSGAGTPTVEVDAVRLVQFGALGPDVARMAGLALVDRTAVPGVRYDYQVVGYWPGPIRWEWVCGDVPVTPGPVRVDLPVPSDAVRVTVRSTGPFTVRASAGNGRETVRRLPAGPTSAVTVEGSGIDTVVVDGDGPVVTQVCHLEPVQDILTHRWICFGVTRGPVAPLRAPAAPEATPMPGFARRFTAEQVVGLRLDPAPAAVPGGGLLPVARALTDPVSYEVQRRAESGTWEDLVTPPGSELRAWGGPATGRTRPVFRSTARPAAFTAPPGWPDEPGDFVDDRLDPDVRSYGYRCRARDLFGRVSDWSPPAAVDVADRVPPPRPDGVTGRWIDRSEPDLAADDRAELDAAGVDRAALLRWSWPDRCRVQAPDTVGFRVYWNDRPHSTVLAGIAAVATDDPAAYRVTVPLGIPPADAFRGDWLRQGNRQYLILGNTAADPSVLALSRSATEPPAPGPCSISMRGPDPSRLDLIGNPLRPDPSRAAVWQRRVLEVSTAGASFDILQESDGIAVECTGVEPDAPRAGLATVRLQPAWVFDGRIPEGLSLSADKLRDEPANGRRLQ</sequence>
<dbReference type="OrthoDB" id="9809583at2"/>
<evidence type="ECO:0000313" key="3">
    <source>
        <dbReference type="Proteomes" id="UP000198221"/>
    </source>
</evidence>
<dbReference type="RefSeq" id="WP_089014420.1">
    <property type="nucleotide sequence ID" value="NZ_LT607754.1"/>
</dbReference>
<proteinExistence type="predicted"/>
<evidence type="ECO:0000313" key="2">
    <source>
        <dbReference type="EMBL" id="SCG71763.1"/>
    </source>
</evidence>
<dbReference type="Proteomes" id="UP000198221">
    <property type="component" value="Chromosome I"/>
</dbReference>
<dbReference type="EMBL" id="LT607754">
    <property type="protein sequence ID" value="SCG71763.1"/>
    <property type="molecule type" value="Genomic_DNA"/>
</dbReference>
<protein>
    <submittedName>
        <fullName evidence="2">Uncharacterized protein</fullName>
    </submittedName>
</protein>